<dbReference type="EMBL" id="GGFM01009756">
    <property type="protein sequence ID" value="MBW30507.1"/>
    <property type="molecule type" value="Transcribed_RNA"/>
</dbReference>
<feature type="transmembrane region" description="Helical" evidence="1">
    <location>
        <begin position="38"/>
        <end position="57"/>
    </location>
</feature>
<proteinExistence type="predicted"/>
<keyword evidence="1" id="KW-0812">Transmembrane</keyword>
<name>A0A2M3ZPJ4_9DIPT</name>
<evidence type="ECO:0000256" key="1">
    <source>
        <dbReference type="SAM" id="Phobius"/>
    </source>
</evidence>
<organism evidence="2">
    <name type="scientific">Anopheles braziliensis</name>
    <dbReference type="NCBI Taxonomy" id="58242"/>
    <lineage>
        <taxon>Eukaryota</taxon>
        <taxon>Metazoa</taxon>
        <taxon>Ecdysozoa</taxon>
        <taxon>Arthropoda</taxon>
        <taxon>Hexapoda</taxon>
        <taxon>Insecta</taxon>
        <taxon>Pterygota</taxon>
        <taxon>Neoptera</taxon>
        <taxon>Endopterygota</taxon>
        <taxon>Diptera</taxon>
        <taxon>Nematocera</taxon>
        <taxon>Culicoidea</taxon>
        <taxon>Culicidae</taxon>
        <taxon>Anophelinae</taxon>
        <taxon>Anopheles</taxon>
    </lineage>
</organism>
<evidence type="ECO:0000313" key="2">
    <source>
        <dbReference type="EMBL" id="MBW30507.1"/>
    </source>
</evidence>
<dbReference type="AlphaFoldDB" id="A0A2M3ZPJ4"/>
<protein>
    <submittedName>
        <fullName evidence="2">Putative secreted peptide</fullName>
    </submittedName>
</protein>
<sequence length="95" mass="10707">MAALAERNRMQNIVQLFLFIWISYSNIITRHLSGRLIYYNYELLCNTLCITATSAIGRSHCRTAGKRRNRCVVKGDRVSNGAIGKRSRVSAVCAL</sequence>
<keyword evidence="1" id="KW-1133">Transmembrane helix</keyword>
<feature type="transmembrane region" description="Helical" evidence="1">
    <location>
        <begin position="12"/>
        <end position="32"/>
    </location>
</feature>
<reference evidence="2" key="1">
    <citation type="submission" date="2018-01" db="EMBL/GenBank/DDBJ databases">
        <title>An insight into the sialome of Amazonian anophelines.</title>
        <authorList>
            <person name="Ribeiro J.M."/>
            <person name="Scarpassa V."/>
            <person name="Calvo E."/>
        </authorList>
    </citation>
    <scope>NUCLEOTIDE SEQUENCE</scope>
    <source>
        <tissue evidence="2">Salivary glands</tissue>
    </source>
</reference>
<accession>A0A2M3ZPJ4</accession>
<keyword evidence="1" id="KW-0472">Membrane</keyword>